<evidence type="ECO:0000313" key="2">
    <source>
        <dbReference type="EMBL" id="AIJ05247.1"/>
    </source>
</evidence>
<sequence length="250" mass="28771">MMGISTSIFANSDTKLEDALSILEDKTRYAELICDGYLNVMENTEVPLSFDLRYTLHCPLSDINLSSFREKVRKTSVEVVEDILKVADEVDASLIVLHPGYCIFEEDYPKALNALKKSIVELNELQNEYSIKITIENMPSYSMFMFREPIDEIIEILGDVGITFDIGHSFLNNNIDAFLNDKIVDKISHIHIHDNNGEFDEHLCIGKGKIKFEKYKRKLKGINCIKMIEMQYKSIDDLDLCIERVKKLFV</sequence>
<dbReference type="OrthoDB" id="372143at2157"/>
<name>A0A076LEL4_9EURY</name>
<dbReference type="InterPro" id="IPR050312">
    <property type="entry name" value="IolE/XylAMocC-like"/>
</dbReference>
<feature type="domain" description="Xylose isomerase-like TIM barrel" evidence="1">
    <location>
        <begin position="51"/>
        <end position="232"/>
    </location>
</feature>
<evidence type="ECO:0000313" key="3">
    <source>
        <dbReference type="Proteomes" id="UP000028781"/>
    </source>
</evidence>
<dbReference type="InterPro" id="IPR036237">
    <property type="entry name" value="Xyl_isomerase-like_sf"/>
</dbReference>
<dbReference type="Pfam" id="PF01261">
    <property type="entry name" value="AP_endonuc_2"/>
    <property type="match status" value="1"/>
</dbReference>
<dbReference type="GeneID" id="24890992"/>
<evidence type="ECO:0000259" key="1">
    <source>
        <dbReference type="Pfam" id="PF01261"/>
    </source>
</evidence>
<dbReference type="HOGENOM" id="CLU_050006_7_2_2"/>
<proteinExistence type="predicted"/>
<dbReference type="AlphaFoldDB" id="A0A076LEL4"/>
<dbReference type="Proteomes" id="UP000028781">
    <property type="component" value="Chromosome"/>
</dbReference>
<protein>
    <submittedName>
        <fullName evidence="2">Xylose isomerase domain protein TIM barrel</fullName>
    </submittedName>
</protein>
<accession>A0A076LEL4</accession>
<dbReference type="GO" id="GO:0016853">
    <property type="term" value="F:isomerase activity"/>
    <property type="evidence" value="ECO:0007669"/>
    <property type="project" value="UniProtKB-KW"/>
</dbReference>
<organism evidence="2 3">
    <name type="scientific">Methanocaldococcus bathoardescens</name>
    <dbReference type="NCBI Taxonomy" id="1301915"/>
    <lineage>
        <taxon>Archaea</taxon>
        <taxon>Methanobacteriati</taxon>
        <taxon>Methanobacteriota</taxon>
        <taxon>Methanomada group</taxon>
        <taxon>Methanococci</taxon>
        <taxon>Methanococcales</taxon>
        <taxon>Methanocaldococcaceae</taxon>
        <taxon>Methanocaldococcus</taxon>
    </lineage>
</organism>
<dbReference type="Gene3D" id="3.20.20.150">
    <property type="entry name" value="Divalent-metal-dependent TIM barrel enzymes"/>
    <property type="match status" value="1"/>
</dbReference>
<dbReference type="PANTHER" id="PTHR12110:SF21">
    <property type="entry name" value="XYLOSE ISOMERASE-LIKE TIM BARREL DOMAIN-CONTAINING PROTEIN"/>
    <property type="match status" value="1"/>
</dbReference>
<reference evidence="2 3" key="1">
    <citation type="journal article" date="2015" name="Int. J. Syst. Evol. Microbiol.">
        <title>M ethanocaldococcus bathoardescens sp. nov., a hyperthermophilic methanogen isolated from a volcanically active deep-sea hydrothermal vent.</title>
        <authorList>
            <person name="Stewart L.C."/>
            <person name="Jung J.H."/>
            <person name="Kim Y.T."/>
            <person name="Kwon S.W."/>
            <person name="Park C.S."/>
            <person name="Holden J.F."/>
        </authorList>
    </citation>
    <scope>NUCLEOTIDE SEQUENCE [LARGE SCALE GENOMIC DNA]</scope>
    <source>
        <strain evidence="2 3">JH146</strain>
    </source>
</reference>
<keyword evidence="2" id="KW-0413">Isomerase</keyword>
<dbReference type="KEGG" id="mjh:JH146_0397"/>
<dbReference type="RefSeq" id="WP_048201437.1">
    <property type="nucleotide sequence ID" value="NZ_CP009149.1"/>
</dbReference>
<keyword evidence="3" id="KW-1185">Reference proteome</keyword>
<dbReference type="STRING" id="1301915.JH146_0397"/>
<dbReference type="EMBL" id="CP009149">
    <property type="protein sequence ID" value="AIJ05247.1"/>
    <property type="molecule type" value="Genomic_DNA"/>
</dbReference>
<dbReference type="InterPro" id="IPR013022">
    <property type="entry name" value="Xyl_isomerase-like_TIM-brl"/>
</dbReference>
<gene>
    <name evidence="2" type="ORF">JH146_0397</name>
</gene>
<dbReference type="SUPFAM" id="SSF51658">
    <property type="entry name" value="Xylose isomerase-like"/>
    <property type="match status" value="1"/>
</dbReference>
<dbReference type="PANTHER" id="PTHR12110">
    <property type="entry name" value="HYDROXYPYRUVATE ISOMERASE"/>
    <property type="match status" value="1"/>
</dbReference>